<evidence type="ECO:0000313" key="3">
    <source>
        <dbReference type="EnsemblMetazoa" id="MESCA000021-PA"/>
    </source>
</evidence>
<dbReference type="GO" id="GO:0000062">
    <property type="term" value="F:fatty-acyl-CoA binding"/>
    <property type="evidence" value="ECO:0007669"/>
    <property type="project" value="TreeGrafter"/>
</dbReference>
<dbReference type="PANTHER" id="PTHR43884:SF11">
    <property type="entry name" value="VERY LONG-CHAIN SPECIFIC ACYL-COA DEHYDROGENASE, MITOCHONDRIAL"/>
    <property type="match status" value="1"/>
</dbReference>
<organism evidence="3 4">
    <name type="scientific">Megaselia scalaris</name>
    <name type="common">Humpbacked fly</name>
    <name type="synonym">Phora scalaris</name>
    <dbReference type="NCBI Taxonomy" id="36166"/>
    <lineage>
        <taxon>Eukaryota</taxon>
        <taxon>Metazoa</taxon>
        <taxon>Ecdysozoa</taxon>
        <taxon>Arthropoda</taxon>
        <taxon>Hexapoda</taxon>
        <taxon>Insecta</taxon>
        <taxon>Pterygota</taxon>
        <taxon>Neoptera</taxon>
        <taxon>Endopterygota</taxon>
        <taxon>Diptera</taxon>
        <taxon>Brachycera</taxon>
        <taxon>Muscomorpha</taxon>
        <taxon>Platypezoidea</taxon>
        <taxon>Phoridae</taxon>
        <taxon>Megaseliini</taxon>
        <taxon>Megaselia</taxon>
    </lineage>
</organism>
<name>T1G9X9_MEGSC</name>
<dbReference type="InterPro" id="IPR006089">
    <property type="entry name" value="Acyl-CoA_DH_CS"/>
</dbReference>
<dbReference type="Proteomes" id="UP000015102">
    <property type="component" value="Unassembled WGS sequence"/>
</dbReference>
<dbReference type="Pfam" id="PF00441">
    <property type="entry name" value="Acyl-CoA_dh_1"/>
    <property type="match status" value="1"/>
</dbReference>
<dbReference type="EMBL" id="CAQQ02149064">
    <property type="status" value="NOT_ANNOTATED_CDS"/>
    <property type="molecule type" value="Genomic_DNA"/>
</dbReference>
<dbReference type="GO" id="GO:0017099">
    <property type="term" value="F:very-long-chain fatty acyl-CoA dehydrogenase activity"/>
    <property type="evidence" value="ECO:0007669"/>
    <property type="project" value="TreeGrafter"/>
</dbReference>
<dbReference type="InterPro" id="IPR009075">
    <property type="entry name" value="AcylCo_DH/oxidase_C"/>
</dbReference>
<dbReference type="EMBL" id="CAQQ02149063">
    <property type="status" value="NOT_ANNOTATED_CDS"/>
    <property type="molecule type" value="Genomic_DNA"/>
</dbReference>
<dbReference type="PANTHER" id="PTHR43884">
    <property type="entry name" value="ACYL-COA DEHYDROGENASE"/>
    <property type="match status" value="1"/>
</dbReference>
<protein>
    <recommendedName>
        <fullName evidence="2">Acyl-CoA dehydrogenase/oxidase C-terminal domain-containing protein</fullName>
    </recommendedName>
</protein>
<proteinExistence type="predicted"/>
<evidence type="ECO:0000313" key="4">
    <source>
        <dbReference type="Proteomes" id="UP000015102"/>
    </source>
</evidence>
<dbReference type="STRING" id="36166.T1G9X9"/>
<dbReference type="InterPro" id="IPR036250">
    <property type="entry name" value="AcylCo_DH-like_C"/>
</dbReference>
<reference evidence="3" key="2">
    <citation type="submission" date="2015-06" db="UniProtKB">
        <authorList>
            <consortium name="EnsemblMetazoa"/>
        </authorList>
    </citation>
    <scope>IDENTIFICATION</scope>
</reference>
<dbReference type="HOGENOM" id="CLU_018204_6_0_1"/>
<keyword evidence="1" id="KW-0285">Flavoprotein</keyword>
<dbReference type="SUPFAM" id="SSF47203">
    <property type="entry name" value="Acyl-CoA dehydrogenase C-terminal domain-like"/>
    <property type="match status" value="1"/>
</dbReference>
<dbReference type="AlphaFoldDB" id="T1G9X9"/>
<dbReference type="Gene3D" id="1.20.140.10">
    <property type="entry name" value="Butyryl-CoA Dehydrogenase, subunit A, domain 3"/>
    <property type="match status" value="1"/>
</dbReference>
<feature type="domain" description="Acyl-CoA dehydrogenase/oxidase C-terminal" evidence="2">
    <location>
        <begin position="1"/>
        <end position="139"/>
    </location>
</feature>
<dbReference type="PROSITE" id="PS00073">
    <property type="entry name" value="ACYL_COA_DH_2"/>
    <property type="match status" value="1"/>
</dbReference>
<evidence type="ECO:0000259" key="2">
    <source>
        <dbReference type="Pfam" id="PF00441"/>
    </source>
</evidence>
<keyword evidence="4" id="KW-1185">Reference proteome</keyword>
<sequence length="142" mass="15919">MNILNNGRYGMGATMSGTMKACIEKAVNHANGRVQFGNKIKEYGAIQEKIARMAMLQYVTESMSFQIAQNMDSGSLDYHLEAAISKVFASEAAWFVCDEAIQILGGMGYMKETGLEKVLRDIRIFRIFEGSNDILRLLIFIF</sequence>
<accession>T1G9X9</accession>
<dbReference type="EMBL" id="CAQQ02149062">
    <property type="status" value="NOT_ANNOTATED_CDS"/>
    <property type="molecule type" value="Genomic_DNA"/>
</dbReference>
<dbReference type="FunFam" id="1.20.140.10:FF:000008">
    <property type="entry name" value="acyl-CoA dehydrogenase family member 9, mitochondrial"/>
    <property type="match status" value="1"/>
</dbReference>
<evidence type="ECO:0000256" key="1">
    <source>
        <dbReference type="ARBA" id="ARBA00022630"/>
    </source>
</evidence>
<reference evidence="4" key="1">
    <citation type="submission" date="2013-02" db="EMBL/GenBank/DDBJ databases">
        <authorList>
            <person name="Hughes D."/>
        </authorList>
    </citation>
    <scope>NUCLEOTIDE SEQUENCE</scope>
    <source>
        <strain>Durham</strain>
        <strain evidence="4">NC isolate 2 -- Noor lab</strain>
    </source>
</reference>
<dbReference type="OMA" id="CIAFFCA"/>
<dbReference type="EnsemblMetazoa" id="MESCA000021-RA">
    <property type="protein sequence ID" value="MESCA000021-PA"/>
    <property type="gene ID" value="MESCA000021"/>
</dbReference>
<dbReference type="EMBL" id="CAQQ02149061">
    <property type="status" value="NOT_ANNOTATED_CDS"/>
    <property type="molecule type" value="Genomic_DNA"/>
</dbReference>